<dbReference type="RefSeq" id="WP_147825593.1">
    <property type="nucleotide sequence ID" value="NZ_BAAARG010000002.1"/>
</dbReference>
<evidence type="ECO:0000256" key="1">
    <source>
        <dbReference type="SAM" id="Phobius"/>
    </source>
</evidence>
<evidence type="ECO:0000313" key="3">
    <source>
        <dbReference type="Proteomes" id="UP000321196"/>
    </source>
</evidence>
<feature type="transmembrane region" description="Helical" evidence="1">
    <location>
        <begin position="51"/>
        <end position="75"/>
    </location>
</feature>
<dbReference type="AlphaFoldDB" id="A0A5C8HLU7"/>
<organism evidence="2 3">
    <name type="scientific">Microbacterium mitrae</name>
    <dbReference type="NCBI Taxonomy" id="664640"/>
    <lineage>
        <taxon>Bacteria</taxon>
        <taxon>Bacillati</taxon>
        <taxon>Actinomycetota</taxon>
        <taxon>Actinomycetes</taxon>
        <taxon>Micrococcales</taxon>
        <taxon>Microbacteriaceae</taxon>
        <taxon>Microbacterium</taxon>
    </lineage>
</organism>
<keyword evidence="1" id="KW-0812">Transmembrane</keyword>
<protein>
    <submittedName>
        <fullName evidence="2">Multidrug ABC transporter ATPase</fullName>
    </submittedName>
</protein>
<keyword evidence="1" id="KW-1133">Transmembrane helix</keyword>
<name>A0A5C8HLU7_9MICO</name>
<keyword evidence="1" id="KW-0472">Membrane</keyword>
<proteinExistence type="predicted"/>
<sequence length="94" mass="10234">MSNENSDAEVPVTRIDRILAVSSLTLIVAAVLCFVAVIIGSMVTVDFGTPFWTIVSGIMYYGLPVGVILFFTLLVSNTVRRAKLAKAARSDQRR</sequence>
<accession>A0A5C8HLU7</accession>
<feature type="transmembrane region" description="Helical" evidence="1">
    <location>
        <begin position="24"/>
        <end position="45"/>
    </location>
</feature>
<comment type="caution">
    <text evidence="2">The sequence shown here is derived from an EMBL/GenBank/DDBJ whole genome shotgun (WGS) entry which is preliminary data.</text>
</comment>
<dbReference type="EMBL" id="VRSW01000002">
    <property type="protein sequence ID" value="TXK04458.1"/>
    <property type="molecule type" value="Genomic_DNA"/>
</dbReference>
<reference evidence="2 3" key="1">
    <citation type="submission" date="2019-08" db="EMBL/GenBank/DDBJ databases">
        <authorList>
            <person name="Dong K."/>
        </authorList>
    </citation>
    <scope>NUCLEOTIDE SEQUENCE [LARGE SCALE GENOMIC DNA]</scope>
    <source>
        <strain evidence="2 3">M4-8</strain>
    </source>
</reference>
<keyword evidence="3" id="KW-1185">Reference proteome</keyword>
<evidence type="ECO:0000313" key="2">
    <source>
        <dbReference type="EMBL" id="TXK04458.1"/>
    </source>
</evidence>
<gene>
    <name evidence="2" type="ORF">FVP60_07085</name>
</gene>
<dbReference type="OrthoDB" id="4990996at2"/>
<dbReference type="Proteomes" id="UP000321196">
    <property type="component" value="Unassembled WGS sequence"/>
</dbReference>